<evidence type="ECO:0000313" key="3">
    <source>
        <dbReference type="Proteomes" id="UP000266091"/>
    </source>
</evidence>
<dbReference type="OrthoDB" id="9898707at2"/>
<dbReference type="RefSeq" id="WP_116269649.1">
    <property type="nucleotide sequence ID" value="NZ_BGZJ01000001.1"/>
</dbReference>
<feature type="transmembrane region" description="Helical" evidence="1">
    <location>
        <begin position="174"/>
        <end position="192"/>
    </location>
</feature>
<keyword evidence="3" id="KW-1185">Reference proteome</keyword>
<accession>A0A388SCL3</accession>
<evidence type="ECO:0000313" key="2">
    <source>
        <dbReference type="EMBL" id="GBO93229.1"/>
    </source>
</evidence>
<feature type="transmembrane region" description="Helical" evidence="1">
    <location>
        <begin position="21"/>
        <end position="47"/>
    </location>
</feature>
<gene>
    <name evidence="2" type="ORF">MESMUL_05830</name>
</gene>
<dbReference type="AlphaFoldDB" id="A0A388SCL3"/>
<organism evidence="2 3">
    <name type="scientific">Mesosutterella multiformis</name>
    <dbReference type="NCBI Taxonomy" id="2259133"/>
    <lineage>
        <taxon>Bacteria</taxon>
        <taxon>Pseudomonadati</taxon>
        <taxon>Pseudomonadota</taxon>
        <taxon>Betaproteobacteria</taxon>
        <taxon>Burkholderiales</taxon>
        <taxon>Sutterellaceae</taxon>
        <taxon>Mesosutterella</taxon>
    </lineage>
</organism>
<dbReference type="Proteomes" id="UP000266091">
    <property type="component" value="Unassembled WGS sequence"/>
</dbReference>
<feature type="transmembrane region" description="Helical" evidence="1">
    <location>
        <begin position="132"/>
        <end position="154"/>
    </location>
</feature>
<feature type="transmembrane region" description="Helical" evidence="1">
    <location>
        <begin position="53"/>
        <end position="72"/>
    </location>
</feature>
<comment type="caution">
    <text evidence="2">The sequence shown here is derived from an EMBL/GenBank/DDBJ whole genome shotgun (WGS) entry which is preliminary data.</text>
</comment>
<evidence type="ECO:0008006" key="4">
    <source>
        <dbReference type="Google" id="ProtNLM"/>
    </source>
</evidence>
<dbReference type="EMBL" id="BGZJ01000001">
    <property type="protein sequence ID" value="GBO93229.1"/>
    <property type="molecule type" value="Genomic_DNA"/>
</dbReference>
<sequence>MPSFDLMTYPDFPVLVARWGIWFLAALTLLGSETVVALAGFLCWIGILQAPQSFTAAFLAAFAADVIFYFAFRNRADSPVARFFVSQTLLERRLPLYRETLPAVLFYRFLPQKKARFPLLAAQSPTLTSVRFLIFAAIGSLLWASAILAIGGIMGAATEAVAGSRSAIWNRLPGFLLLMIMIFPLIRFILLYEMDKITALRQSKRK</sequence>
<keyword evidence="1" id="KW-0812">Transmembrane</keyword>
<reference evidence="2 3" key="1">
    <citation type="journal article" date="2018" name="Int. J. Syst. Evol. Microbiol.">
        <title>Mesosutterella multiformis gen. nov., sp. nov., a member of the family Sutterellaceae and Sutterella megalosphaeroides sp. nov., isolated from human faeces.</title>
        <authorList>
            <person name="Sakamoto M."/>
            <person name="Ikeyama N."/>
            <person name="Kunihiro T."/>
            <person name="Iino T."/>
            <person name="Yuki M."/>
            <person name="Ohkuma M."/>
        </authorList>
    </citation>
    <scope>NUCLEOTIDE SEQUENCE [LARGE SCALE GENOMIC DNA]</scope>
    <source>
        <strain evidence="2 3">4NBBH2</strain>
    </source>
</reference>
<keyword evidence="1" id="KW-0472">Membrane</keyword>
<evidence type="ECO:0000256" key="1">
    <source>
        <dbReference type="SAM" id="Phobius"/>
    </source>
</evidence>
<protein>
    <recommendedName>
        <fullName evidence="4">DedA family protein</fullName>
    </recommendedName>
</protein>
<name>A0A388SCL3_9BURK</name>
<keyword evidence="1" id="KW-1133">Transmembrane helix</keyword>
<proteinExistence type="predicted"/>